<dbReference type="AlphaFoldDB" id="A0A8K0C3Q6"/>
<comment type="catalytic activity">
    <reaction evidence="1">
        <text>N(6)-acetyl-L-lysyl-[histone] + H2O = L-lysyl-[histone] + acetate</text>
        <dbReference type="Rhea" id="RHEA:58196"/>
        <dbReference type="Rhea" id="RHEA-COMP:9845"/>
        <dbReference type="Rhea" id="RHEA-COMP:11338"/>
        <dbReference type="ChEBI" id="CHEBI:15377"/>
        <dbReference type="ChEBI" id="CHEBI:29969"/>
        <dbReference type="ChEBI" id="CHEBI:30089"/>
        <dbReference type="ChEBI" id="CHEBI:61930"/>
        <dbReference type="EC" id="3.5.1.98"/>
    </reaction>
</comment>
<evidence type="ECO:0000313" key="4">
    <source>
        <dbReference type="EMBL" id="KAF2878979.1"/>
    </source>
</evidence>
<dbReference type="InterPro" id="IPR000286">
    <property type="entry name" value="HDACs"/>
</dbReference>
<dbReference type="Gene3D" id="3.40.800.20">
    <property type="entry name" value="Histone deacetylase domain"/>
    <property type="match status" value="2"/>
</dbReference>
<dbReference type="GO" id="GO:0141221">
    <property type="term" value="F:histone deacetylase activity, hydrolytic mechanism"/>
    <property type="evidence" value="ECO:0007669"/>
    <property type="project" value="UniProtKB-EC"/>
</dbReference>
<dbReference type="Proteomes" id="UP000801492">
    <property type="component" value="Unassembled WGS sequence"/>
</dbReference>
<dbReference type="PANTHER" id="PTHR10625">
    <property type="entry name" value="HISTONE DEACETYLASE HDAC1-RELATED"/>
    <property type="match status" value="1"/>
</dbReference>
<dbReference type="OrthoDB" id="424012at2759"/>
<dbReference type="SUPFAM" id="SSF52768">
    <property type="entry name" value="Arginase/deacetylase"/>
    <property type="match status" value="2"/>
</dbReference>
<gene>
    <name evidence="4" type="ORF">ILUMI_27189</name>
</gene>
<dbReference type="InterPro" id="IPR037138">
    <property type="entry name" value="His_deacetylse_dom_sf"/>
</dbReference>
<proteinExistence type="predicted"/>
<protein>
    <recommendedName>
        <fullName evidence="3">Histone deacetylase domain-containing protein</fullName>
    </recommendedName>
</protein>
<feature type="domain" description="Histone deacetylase" evidence="3">
    <location>
        <begin position="531"/>
        <end position="821"/>
    </location>
</feature>
<accession>A0A8K0C3Q6</accession>
<dbReference type="InterPro" id="IPR023801">
    <property type="entry name" value="His_deacetylse_dom"/>
</dbReference>
<evidence type="ECO:0000256" key="2">
    <source>
        <dbReference type="SAM" id="MobiDB-lite"/>
    </source>
</evidence>
<dbReference type="GO" id="GO:0040029">
    <property type="term" value="P:epigenetic regulation of gene expression"/>
    <property type="evidence" value="ECO:0007669"/>
    <property type="project" value="TreeGrafter"/>
</dbReference>
<evidence type="ECO:0000256" key="1">
    <source>
        <dbReference type="ARBA" id="ARBA00048287"/>
    </source>
</evidence>
<evidence type="ECO:0000259" key="3">
    <source>
        <dbReference type="Pfam" id="PF00850"/>
    </source>
</evidence>
<feature type="compositionally biased region" description="Polar residues" evidence="2">
    <location>
        <begin position="28"/>
        <end position="42"/>
    </location>
</feature>
<feature type="domain" description="Histone deacetylase" evidence="3">
    <location>
        <begin position="112"/>
        <end position="408"/>
    </location>
</feature>
<dbReference type="EMBL" id="VTPC01091249">
    <property type="protein sequence ID" value="KAF2878979.1"/>
    <property type="molecule type" value="Genomic_DNA"/>
</dbReference>
<keyword evidence="5" id="KW-1185">Reference proteome</keyword>
<name>A0A8K0C3Q6_IGNLU</name>
<dbReference type="CDD" id="cd10002">
    <property type="entry name" value="HDAC10_HDAC6-dom1"/>
    <property type="match status" value="1"/>
</dbReference>
<feature type="compositionally biased region" description="Polar residues" evidence="2">
    <location>
        <begin position="1"/>
        <end position="10"/>
    </location>
</feature>
<feature type="region of interest" description="Disordered" evidence="2">
    <location>
        <begin position="1"/>
        <end position="43"/>
    </location>
</feature>
<dbReference type="Pfam" id="PF00850">
    <property type="entry name" value="Hist_deacetyl"/>
    <property type="match status" value="2"/>
</dbReference>
<evidence type="ECO:0000313" key="5">
    <source>
        <dbReference type="Proteomes" id="UP000801492"/>
    </source>
</evidence>
<dbReference type="PANTHER" id="PTHR10625:SF38">
    <property type="entry name" value="HISTONE DEACETYLASE 6, ISOFORM G"/>
    <property type="match status" value="1"/>
</dbReference>
<reference evidence="4" key="1">
    <citation type="submission" date="2019-08" db="EMBL/GenBank/DDBJ databases">
        <title>The genome of the North American firefly Photinus pyralis.</title>
        <authorList>
            <consortium name="Photinus pyralis genome working group"/>
            <person name="Fallon T.R."/>
            <person name="Sander Lower S.E."/>
            <person name="Weng J.-K."/>
        </authorList>
    </citation>
    <scope>NUCLEOTIDE SEQUENCE</scope>
    <source>
        <strain evidence="4">TRF0915ILg1</strain>
        <tissue evidence="4">Whole body</tissue>
    </source>
</reference>
<comment type="caution">
    <text evidence="4">The sequence shown here is derived from an EMBL/GenBank/DDBJ whole genome shotgun (WGS) entry which is preliminary data.</text>
</comment>
<dbReference type="InterPro" id="IPR023696">
    <property type="entry name" value="Ureohydrolase_dom_sf"/>
</dbReference>
<dbReference type="PRINTS" id="PR01270">
    <property type="entry name" value="HDASUPER"/>
</dbReference>
<organism evidence="4 5">
    <name type="scientific">Ignelater luminosus</name>
    <name type="common">Cucubano</name>
    <name type="synonym">Pyrophorus luminosus</name>
    <dbReference type="NCBI Taxonomy" id="2038154"/>
    <lineage>
        <taxon>Eukaryota</taxon>
        <taxon>Metazoa</taxon>
        <taxon>Ecdysozoa</taxon>
        <taxon>Arthropoda</taxon>
        <taxon>Hexapoda</taxon>
        <taxon>Insecta</taxon>
        <taxon>Pterygota</taxon>
        <taxon>Neoptera</taxon>
        <taxon>Endopterygota</taxon>
        <taxon>Coleoptera</taxon>
        <taxon>Polyphaga</taxon>
        <taxon>Elateriformia</taxon>
        <taxon>Elateroidea</taxon>
        <taxon>Elateridae</taxon>
        <taxon>Agrypninae</taxon>
        <taxon>Pyrophorini</taxon>
        <taxon>Ignelater</taxon>
    </lineage>
</organism>
<sequence>MLTHPTTFETSKQKNKKYLRGHCDRDASSNSTETLIKSPQQSKVKESFRQFLARTKGKKSQEMENKEDISKDYIKDDYEKAALCHHLIRKQTGIIYDDRMTLHECPWDPNYPEKPDRYQVVLQRCRQLGLIDRCLELPYTPASADDIIKLHTKQLYEKLRQISGKTSIDDQEKDASNYDAIYFNSETFNAAVLSAGCAIALTKAVCTGVVQNGMAIIRPPGHHAMNDEYCGYCYFNNVAIAAQYALDNNLAKKILIVDFDVHHGQGTQRLFYKDNRVLYFSIHRYEHGRFWPNLRESDYDYIGEENGKGFNINFPLNVIGLQDRDYLTIVNHILLPVAYEYQPDLIIFSAGYDACIGCPEGEMNITPGFYGHLITLLSGLANGKLAVCLEGGYFLPSLAEGAAMTLKSLLGDSTASLQPLGVPHSTVIDVVNNLKIVLHDYWDCFRVYPVYTGAEGEGNLHKAIIKYEGKPEVAPFLTRQCYPPQSPHHIEKYSKIIIELQNEYQKLGTNQLVSCCYDESMLLHESNKDCHVEIPKRLSDTYLQYKQWGLDSRCINLQPKTVTPEIMKKVHKDDYVNKILEGKFKMLIENAGDMFFNENTLTAIMKAAGCLLAVVDSVMKNESRSGVALIRPPGHHADADKPSGFCYVNNIAVAAQYILDSYSVKRILIIDFDIHHGNGTQSIFYQDDRVLYLSIHRYEDAKYFPFSTDGSIDHCGEEKGKGFNVNIAMSKVRLSNVDYITIFHNIILPIAYSYAPEVILVSAGFDAGIHDKLGNYLVTPDCFGHFIQMLKPLANGKIILALEGGYNPTTVKYSMNICIKTLLGDPLPILDLVPSKINEQCFRIIDNVIVTQKKFWPALDINKRLLTNALCIEQNKTSMEEDNGNSSCERQIKPEKLSIL</sequence>
<dbReference type="GO" id="GO:0000118">
    <property type="term" value="C:histone deacetylase complex"/>
    <property type="evidence" value="ECO:0007669"/>
    <property type="project" value="TreeGrafter"/>
</dbReference>